<dbReference type="InterPro" id="IPR039426">
    <property type="entry name" value="TonB-dep_rcpt-like"/>
</dbReference>
<dbReference type="EMBL" id="CP042435">
    <property type="protein sequence ID" value="QEC67924.1"/>
    <property type="molecule type" value="Genomic_DNA"/>
</dbReference>
<evidence type="ECO:0000256" key="1">
    <source>
        <dbReference type="ARBA" id="ARBA00004571"/>
    </source>
</evidence>
<comment type="similarity">
    <text evidence="7">Belongs to the TonB-dependent receptor family.</text>
</comment>
<dbReference type="PROSITE" id="PS52016">
    <property type="entry name" value="TONB_DEPENDENT_REC_3"/>
    <property type="match status" value="1"/>
</dbReference>
<dbReference type="InterPro" id="IPR012910">
    <property type="entry name" value="Plug_dom"/>
</dbReference>
<dbReference type="Gene3D" id="2.40.170.20">
    <property type="entry name" value="TonB-dependent receptor, beta-barrel domain"/>
    <property type="match status" value="1"/>
</dbReference>
<evidence type="ECO:0000313" key="11">
    <source>
        <dbReference type="Proteomes" id="UP000321533"/>
    </source>
</evidence>
<evidence type="ECO:0000256" key="7">
    <source>
        <dbReference type="PROSITE-ProRule" id="PRU01360"/>
    </source>
</evidence>
<evidence type="ECO:0000256" key="2">
    <source>
        <dbReference type="ARBA" id="ARBA00022448"/>
    </source>
</evidence>
<dbReference type="SUPFAM" id="SSF49464">
    <property type="entry name" value="Carboxypeptidase regulatory domain-like"/>
    <property type="match status" value="1"/>
</dbReference>
<dbReference type="SUPFAM" id="SSF56935">
    <property type="entry name" value="Porins"/>
    <property type="match status" value="1"/>
</dbReference>
<dbReference type="Pfam" id="PF07715">
    <property type="entry name" value="Plug"/>
    <property type="match status" value="1"/>
</dbReference>
<dbReference type="InterPro" id="IPR023997">
    <property type="entry name" value="TonB-dep_OMP_SusC/RagA_CS"/>
</dbReference>
<protein>
    <submittedName>
        <fullName evidence="10">SusC/RagA family TonB-linked outer membrane protein</fullName>
    </submittedName>
</protein>
<dbReference type="AlphaFoldDB" id="A0A5B8V931"/>
<dbReference type="InterPro" id="IPR008969">
    <property type="entry name" value="CarboxyPept-like_regulatory"/>
</dbReference>
<keyword evidence="8" id="KW-0732">Signal</keyword>
<feature type="domain" description="TonB-dependent receptor plug" evidence="9">
    <location>
        <begin position="116"/>
        <end position="221"/>
    </location>
</feature>
<organism evidence="10 11">
    <name type="scientific">Panacibacter ginsenosidivorans</name>
    <dbReference type="NCBI Taxonomy" id="1813871"/>
    <lineage>
        <taxon>Bacteria</taxon>
        <taxon>Pseudomonadati</taxon>
        <taxon>Bacteroidota</taxon>
        <taxon>Chitinophagia</taxon>
        <taxon>Chitinophagales</taxon>
        <taxon>Chitinophagaceae</taxon>
        <taxon>Panacibacter</taxon>
    </lineage>
</organism>
<dbReference type="NCBIfam" id="TIGR04057">
    <property type="entry name" value="SusC_RagA_signa"/>
    <property type="match status" value="1"/>
</dbReference>
<dbReference type="Proteomes" id="UP000321533">
    <property type="component" value="Chromosome"/>
</dbReference>
<evidence type="ECO:0000256" key="8">
    <source>
        <dbReference type="SAM" id="SignalP"/>
    </source>
</evidence>
<evidence type="ECO:0000256" key="6">
    <source>
        <dbReference type="ARBA" id="ARBA00023237"/>
    </source>
</evidence>
<keyword evidence="6 7" id="KW-0998">Cell outer membrane</keyword>
<evidence type="ECO:0000256" key="5">
    <source>
        <dbReference type="ARBA" id="ARBA00023136"/>
    </source>
</evidence>
<keyword evidence="2 7" id="KW-0813">Transport</keyword>
<evidence type="ECO:0000259" key="9">
    <source>
        <dbReference type="Pfam" id="PF07715"/>
    </source>
</evidence>
<dbReference type="NCBIfam" id="TIGR04056">
    <property type="entry name" value="OMP_RagA_SusC"/>
    <property type="match status" value="1"/>
</dbReference>
<dbReference type="RefSeq" id="WP_147189731.1">
    <property type="nucleotide sequence ID" value="NZ_CP042435.1"/>
</dbReference>
<comment type="subcellular location">
    <subcellularLocation>
        <location evidence="1 7">Cell outer membrane</location>
        <topology evidence="1 7">Multi-pass membrane protein</topology>
    </subcellularLocation>
</comment>
<gene>
    <name evidence="10" type="ORF">FRZ67_11660</name>
</gene>
<evidence type="ECO:0000256" key="3">
    <source>
        <dbReference type="ARBA" id="ARBA00022452"/>
    </source>
</evidence>
<accession>A0A5B8V931</accession>
<proteinExistence type="inferred from homology"/>
<name>A0A5B8V931_9BACT</name>
<keyword evidence="5 7" id="KW-0472">Membrane</keyword>
<evidence type="ECO:0000256" key="4">
    <source>
        <dbReference type="ARBA" id="ARBA00022692"/>
    </source>
</evidence>
<feature type="signal peptide" evidence="8">
    <location>
        <begin position="1"/>
        <end position="18"/>
    </location>
</feature>
<dbReference type="Pfam" id="PF13715">
    <property type="entry name" value="CarbopepD_reg_2"/>
    <property type="match status" value="1"/>
</dbReference>
<keyword evidence="3 7" id="KW-1134">Transmembrane beta strand</keyword>
<keyword evidence="4 7" id="KW-0812">Transmembrane</keyword>
<dbReference type="KEGG" id="pgin:FRZ67_11660"/>
<keyword evidence="11" id="KW-1185">Reference proteome</keyword>
<dbReference type="Gene3D" id="2.60.40.1120">
    <property type="entry name" value="Carboxypeptidase-like, regulatory domain"/>
    <property type="match status" value="1"/>
</dbReference>
<dbReference type="InterPro" id="IPR036942">
    <property type="entry name" value="Beta-barrel_TonB_sf"/>
</dbReference>
<dbReference type="GO" id="GO:0009279">
    <property type="term" value="C:cell outer membrane"/>
    <property type="evidence" value="ECO:0007669"/>
    <property type="project" value="UniProtKB-SubCell"/>
</dbReference>
<dbReference type="InterPro" id="IPR037066">
    <property type="entry name" value="Plug_dom_sf"/>
</dbReference>
<reference evidence="10 11" key="1">
    <citation type="journal article" date="2016" name="Int. J. Syst. Evol. Microbiol.">
        <title>Panacibacter ginsenosidivorans gen. nov., sp. nov., with ginsenoside converting activity isolated from soil of a ginseng field.</title>
        <authorList>
            <person name="Siddiqi M.Z."/>
            <person name="Muhammad Shafi S."/>
            <person name="Choi K.D."/>
            <person name="Im W.T."/>
        </authorList>
    </citation>
    <scope>NUCLEOTIDE SEQUENCE [LARGE SCALE GENOMIC DNA]</scope>
    <source>
        <strain evidence="10 11">Gsoil1550</strain>
    </source>
</reference>
<dbReference type="InterPro" id="IPR023996">
    <property type="entry name" value="TonB-dep_OMP_SusC/RagA"/>
</dbReference>
<evidence type="ECO:0000313" key="10">
    <source>
        <dbReference type="EMBL" id="QEC67924.1"/>
    </source>
</evidence>
<dbReference type="OrthoDB" id="9768177at2"/>
<dbReference type="Gene3D" id="2.170.130.10">
    <property type="entry name" value="TonB-dependent receptor, plug domain"/>
    <property type="match status" value="1"/>
</dbReference>
<feature type="chain" id="PRO_5022941729" evidence="8">
    <location>
        <begin position="19"/>
        <end position="1075"/>
    </location>
</feature>
<sequence length="1075" mass="119331">MKLRYCLWVILLPILSRAQTNKTTITGHVRNAENGAPITGATVSLTYAQVATVTNEQGWFTLGAINLPDTLQVNMLGYAVIRMPLTTGAPINILLEETSRSLDSVLVSTGYQKIPKERATGSFDLINNVLLNRSPSSTVLQRIENLTPGILFNHGDAANTDALLIRGRSTIYANAAPLIVLDNFPYDGDINNINPNDIESISILKDAAAASIWGARAGNGVIVITTKKGNSPTPQIQFNTNITITPRPDLFSVHSISSPDYIELEKTLFENGYYANDELYDSWNFGHPPLTPVVELLIAKRDGTIPAAEADAQIAAYKTFDARNDIGKYLYRDAVAQQYALNISGSTPAVSYYCSAGWDKHINSLAGANDNRITLRSQQTIRLSNKLQVDAGLNFIHAINSEGNNPGYFLNNGAGKSLYPYAAIADASGNPLVIVKDYRQRFTNDAYNNGLLNWQYSPLEDISENELKLVNTDYLLNTALRYSILKGLQLELKYQYERAAVVTTDFHSGDSYFARNLINSFTQVNTATGALSYPLPQCAIMNVNNGTLQSHQGRATITYNTVFKQQHRLNILAGWEIKDLQRQHTYNRFYGYNTNTASTISKIDYVTKYTQYYNIYAQAQIPSSQGLGSTTDRFISSFANAAYTYRERYILSGSIRHDAANLFGVDANQRGTPLWSAGVAWQLNKERWFENKWLPLLKLRLTYGSSGNISRLASAYTTVSFFGAVLTPLQKADIISPPNAELRWEKVSMLNAGLDFATANNVVTGTIEYYHKKATDLLGQAPVDPTLGITNAEGESFFYGNVASMKGSGADVQIITNNITGSFSWQTSWVFSYAASKITDYLMPSGTAASPYLQINSFYINPVKGRPVYSVYSYPWFGLDPQTGDPLGYYQGKSSSDYNTIAQQSIDSITYNGSAQPMIFGAVRNSFTYKSISFSFNISYKLGYYFRVPSVNYSSLYSSWNGHSDYALRWQQPGDEAHTNVPSMVYPANTARDAFYQYSSVLVEKADNIRLEDISISYDMDKSRHRALPFAHIRLYAYASNLTLLWTANKQHIDPYYNNTPAAGKSFALGLNITF</sequence>